<dbReference type="EMBL" id="CCKQ01017861">
    <property type="protein sequence ID" value="CDW89766.1"/>
    <property type="molecule type" value="Genomic_DNA"/>
</dbReference>
<dbReference type="InterPro" id="IPR051468">
    <property type="entry name" value="Fungal_SecMetab_SDRs"/>
</dbReference>
<organism evidence="1 2">
    <name type="scientific">Stylonychia lemnae</name>
    <name type="common">Ciliate</name>
    <dbReference type="NCBI Taxonomy" id="5949"/>
    <lineage>
        <taxon>Eukaryota</taxon>
        <taxon>Sar</taxon>
        <taxon>Alveolata</taxon>
        <taxon>Ciliophora</taxon>
        <taxon>Intramacronucleata</taxon>
        <taxon>Spirotrichea</taxon>
        <taxon>Stichotrichia</taxon>
        <taxon>Sporadotrichida</taxon>
        <taxon>Oxytrichidae</taxon>
        <taxon>Stylonychinae</taxon>
        <taxon>Stylonychia</taxon>
    </lineage>
</organism>
<dbReference type="PANTHER" id="PTHR43544">
    <property type="entry name" value="SHORT-CHAIN DEHYDROGENASE/REDUCTASE"/>
    <property type="match status" value="1"/>
</dbReference>
<reference evidence="1 2" key="1">
    <citation type="submission" date="2014-06" db="EMBL/GenBank/DDBJ databases">
        <authorList>
            <person name="Swart Estienne"/>
        </authorList>
    </citation>
    <scope>NUCLEOTIDE SEQUENCE [LARGE SCALE GENOMIC DNA]</scope>
    <source>
        <strain evidence="1 2">130c</strain>
    </source>
</reference>
<dbReference type="InParanoid" id="A0A078B6B6"/>
<dbReference type="InterPro" id="IPR036291">
    <property type="entry name" value="NAD(P)-bd_dom_sf"/>
</dbReference>
<name>A0A078B6B6_STYLE</name>
<sequence length="714" mass="83687">MLRSQEILLLDIWQNAHRMLSHSKSSYIKIITEEQNLTLSGSEKTYIIHFIHSTKNFFFPSLISHKEKQELVIKNRHPNATDFSKYFLDTETQEYLNEETCGFNENDLNSAIRVLRALSNPDQKFLIKHEKFGPFRKALRMIIGVGINKSDFIQKTLNEPSLVDQVSDLCCEMRIKKNNEKLHIKQQFEKQEYLQQQPNMIVNDQELESKSQQLAIQSETVESSATGMLKYQYNSQQNRNLEKQSYEIKYEKPSQEQIKSLYDIEQQPSQIDTNVLHQFAQSDEDQKLAKELIRKQVKISRRCYTCQKMYHTLHFFYDQLCVDCGDLNFYKRNQECDLRGKIALVTGGRIKIGYQIVLILLRNGAHTVVTTRFPKDAAIKLMKESDFNQWKDRLEIYGLDFKYVPSIYEFCEFFKSKYSRLDILINNAAQTIRREPALNEPYVKQEFEIDIESDNEMSGILPNDFRNQRLNHLLIQNGLMDKQTITINQDIKSCEVKNEVEELKCYEINTKTRMNTDSRSFQVSKSALVSKLKLDQNDDDQVEGPALYDVNNDLVDLRNKNSWVRELDEVSLSEFMEVYLINATAPFIICSQLKSLMERSPQRPRFIVNVSAMEGQFYKNFKNSTHPHTNMAKAALNMMTRTCGSYYSLSHIYMNAADTGWVTDENPRAFETHRTVPLDEIDGAMRVLDCVFVGFNYNELKHSRFFKDYKECFW</sequence>
<dbReference type="SUPFAM" id="SSF51735">
    <property type="entry name" value="NAD(P)-binding Rossmann-fold domains"/>
    <property type="match status" value="1"/>
</dbReference>
<protein>
    <submittedName>
        <fullName evidence="1">Oxidoreductase</fullName>
    </submittedName>
</protein>
<evidence type="ECO:0000313" key="1">
    <source>
        <dbReference type="EMBL" id="CDW89766.1"/>
    </source>
</evidence>
<dbReference type="Pfam" id="PF00106">
    <property type="entry name" value="adh_short"/>
    <property type="match status" value="1"/>
</dbReference>
<accession>A0A078B6B6</accession>
<evidence type="ECO:0000313" key="2">
    <source>
        <dbReference type="Proteomes" id="UP000039865"/>
    </source>
</evidence>
<dbReference type="AlphaFoldDB" id="A0A078B6B6"/>
<keyword evidence="2" id="KW-1185">Reference proteome</keyword>
<dbReference type="Proteomes" id="UP000039865">
    <property type="component" value="Unassembled WGS sequence"/>
</dbReference>
<dbReference type="GO" id="GO:0005737">
    <property type="term" value="C:cytoplasm"/>
    <property type="evidence" value="ECO:0007669"/>
    <property type="project" value="TreeGrafter"/>
</dbReference>
<dbReference type="GO" id="GO:0016491">
    <property type="term" value="F:oxidoreductase activity"/>
    <property type="evidence" value="ECO:0007669"/>
    <property type="project" value="TreeGrafter"/>
</dbReference>
<proteinExistence type="predicted"/>
<gene>
    <name evidence="1" type="primary">Contig3783.g4054</name>
    <name evidence="1" type="ORF">STYLEM_18904</name>
</gene>
<dbReference type="OrthoDB" id="191139at2759"/>
<dbReference type="Gene3D" id="3.40.50.720">
    <property type="entry name" value="NAD(P)-binding Rossmann-like Domain"/>
    <property type="match status" value="2"/>
</dbReference>
<dbReference type="PANTHER" id="PTHR43544:SF2">
    <property type="entry name" value="OXIDOREDUCTASE"/>
    <property type="match status" value="1"/>
</dbReference>
<dbReference type="InterPro" id="IPR002347">
    <property type="entry name" value="SDR_fam"/>
</dbReference>